<proteinExistence type="predicted"/>
<organism evidence="1 2">
    <name type="scientific">Aphanizomenon flos-aquae LD13</name>
    <dbReference type="NCBI Taxonomy" id="1710894"/>
    <lineage>
        <taxon>Bacteria</taxon>
        <taxon>Bacillati</taxon>
        <taxon>Cyanobacteriota</taxon>
        <taxon>Cyanophyceae</taxon>
        <taxon>Nostocales</taxon>
        <taxon>Aphanizomenonaceae</taxon>
        <taxon>Aphanizomenon</taxon>
    </lineage>
</organism>
<comment type="caution">
    <text evidence="1">The sequence shown here is derived from an EMBL/GenBank/DDBJ whole genome shotgun (WGS) entry which is preliminary data.</text>
</comment>
<sequence length="75" mass="8604">MNTAKLSSDGTHQTVILPPDFKMTGTEVYIKKIGNAIILISKDNPWQTLIDSLNQFSDDFMMTRDQLPIDKREEF</sequence>
<dbReference type="InterPro" id="IPR037914">
    <property type="entry name" value="SpoVT-AbrB_sf"/>
</dbReference>
<dbReference type="PATRIC" id="fig|1710894.3.peg.3535"/>
<dbReference type="PANTHER" id="PTHR37550:SF3">
    <property type="entry name" value="ANTITOXIN VAPB1"/>
    <property type="match status" value="1"/>
</dbReference>
<name>A0A1B7W1T4_APHFL</name>
<evidence type="ECO:0000313" key="2">
    <source>
        <dbReference type="Proteomes" id="UP000092382"/>
    </source>
</evidence>
<protein>
    <submittedName>
        <fullName evidence="1">Virulence factor</fullName>
    </submittedName>
</protein>
<reference evidence="1 2" key="1">
    <citation type="submission" date="2015-09" db="EMBL/GenBank/DDBJ databases">
        <title>Whole genome shotgun sequence assembly of Aphanizomenon flos-aquae UKL13.</title>
        <authorList>
            <person name="Driscoll C."/>
        </authorList>
    </citation>
    <scope>NUCLEOTIDE SEQUENCE [LARGE SCALE GENOMIC DNA]</scope>
    <source>
        <strain evidence="1">MDT13</strain>
    </source>
</reference>
<dbReference type="InterPro" id="IPR051734">
    <property type="entry name" value="VapB_TA_antitoxins"/>
</dbReference>
<gene>
    <name evidence="1" type="ORF">AN481_00875</name>
</gene>
<evidence type="ECO:0000313" key="1">
    <source>
        <dbReference type="EMBL" id="OBQ27250.1"/>
    </source>
</evidence>
<dbReference type="PANTHER" id="PTHR37550">
    <property type="entry name" value="ANTITOXIN VAPB1"/>
    <property type="match status" value="1"/>
</dbReference>
<dbReference type="EMBL" id="LJOY01000002">
    <property type="protein sequence ID" value="OBQ27250.1"/>
    <property type="molecule type" value="Genomic_DNA"/>
</dbReference>
<accession>A0A1B7W1T4</accession>
<dbReference type="SUPFAM" id="SSF89447">
    <property type="entry name" value="AbrB/MazE/MraZ-like"/>
    <property type="match status" value="1"/>
</dbReference>
<dbReference type="AlphaFoldDB" id="A0A1B7W1T4"/>
<dbReference type="Proteomes" id="UP000092382">
    <property type="component" value="Unassembled WGS sequence"/>
</dbReference>